<sequence length="129" mass="14598">MLQHEVGVVQQKNIPQALVRAQVGYHRDEIFQVPNRIIDQRHDAVHHEASVPGHLASPSCDLRRIIVGLDEYLGLLHGARYGVVKLGRFPEQSVLHVAEPALGFVEDDPLQIEERRRVHGVSVHVDQRM</sequence>
<dbReference type="Proteomes" id="UP000032180">
    <property type="component" value="Chromosome 1"/>
</dbReference>
<dbReference type="EnsemblPlants" id="LPERR01G27720.5">
    <property type="protein sequence ID" value="LPERR01G27720.5"/>
    <property type="gene ID" value="LPERR01G27720"/>
</dbReference>
<organism evidence="1 2">
    <name type="scientific">Leersia perrieri</name>
    <dbReference type="NCBI Taxonomy" id="77586"/>
    <lineage>
        <taxon>Eukaryota</taxon>
        <taxon>Viridiplantae</taxon>
        <taxon>Streptophyta</taxon>
        <taxon>Embryophyta</taxon>
        <taxon>Tracheophyta</taxon>
        <taxon>Spermatophyta</taxon>
        <taxon>Magnoliopsida</taxon>
        <taxon>Liliopsida</taxon>
        <taxon>Poales</taxon>
        <taxon>Poaceae</taxon>
        <taxon>BOP clade</taxon>
        <taxon>Oryzoideae</taxon>
        <taxon>Oryzeae</taxon>
        <taxon>Oryzinae</taxon>
        <taxon>Leersia</taxon>
    </lineage>
</organism>
<evidence type="ECO:0000313" key="1">
    <source>
        <dbReference type="EnsemblPlants" id="LPERR01G27720.5"/>
    </source>
</evidence>
<name>A0A0D9V655_9ORYZ</name>
<dbReference type="HOGENOM" id="CLU_1951885_0_0_1"/>
<dbReference type="AlphaFoldDB" id="A0A0D9V655"/>
<reference evidence="2" key="2">
    <citation type="submission" date="2013-12" db="EMBL/GenBank/DDBJ databases">
        <authorList>
            <person name="Yu Y."/>
            <person name="Lee S."/>
            <person name="de Baynast K."/>
            <person name="Wissotski M."/>
            <person name="Liu L."/>
            <person name="Talag J."/>
            <person name="Goicoechea J."/>
            <person name="Angelova A."/>
            <person name="Jetty R."/>
            <person name="Kudrna D."/>
            <person name="Golser W."/>
            <person name="Rivera L."/>
            <person name="Zhang J."/>
            <person name="Wing R."/>
        </authorList>
    </citation>
    <scope>NUCLEOTIDE SEQUENCE</scope>
</reference>
<reference evidence="1 2" key="1">
    <citation type="submission" date="2012-08" db="EMBL/GenBank/DDBJ databases">
        <title>Oryza genome evolution.</title>
        <authorList>
            <person name="Wing R.A."/>
        </authorList>
    </citation>
    <scope>NUCLEOTIDE SEQUENCE</scope>
</reference>
<dbReference type="Gramene" id="LPERR01G27720.5">
    <property type="protein sequence ID" value="LPERR01G27720.5"/>
    <property type="gene ID" value="LPERR01G27720"/>
</dbReference>
<reference evidence="1" key="3">
    <citation type="submission" date="2015-04" db="UniProtKB">
        <authorList>
            <consortium name="EnsemblPlants"/>
        </authorList>
    </citation>
    <scope>IDENTIFICATION</scope>
</reference>
<accession>A0A0D9V655</accession>
<protein>
    <submittedName>
        <fullName evidence="1">Uncharacterized protein</fullName>
    </submittedName>
</protein>
<proteinExistence type="predicted"/>
<keyword evidence="2" id="KW-1185">Reference proteome</keyword>
<evidence type="ECO:0000313" key="2">
    <source>
        <dbReference type="Proteomes" id="UP000032180"/>
    </source>
</evidence>